<dbReference type="PANTHER" id="PTHR47619">
    <property type="entry name" value="METALLO-HYDROLASE YYCJ-RELATED"/>
    <property type="match status" value="1"/>
</dbReference>
<comment type="similarity">
    <text evidence="4">Belongs to the anti-Pycsar protein Apyc1 family.</text>
</comment>
<evidence type="ECO:0000313" key="6">
    <source>
        <dbReference type="EMBL" id="DAD72619.1"/>
    </source>
</evidence>
<dbReference type="InterPro" id="IPR001279">
    <property type="entry name" value="Metallo-B-lactamas"/>
</dbReference>
<evidence type="ECO:0000256" key="4">
    <source>
        <dbReference type="ARBA" id="ARBA00034308"/>
    </source>
</evidence>
<accession>A0A8S5LRZ7</accession>
<proteinExistence type="inferred from homology"/>
<protein>
    <submittedName>
        <fullName evidence="6">Metal-dependent hydrolases of the beta-lactamase superfamily I</fullName>
    </submittedName>
</protein>
<keyword evidence="1" id="KW-0945">Host-virus interaction</keyword>
<evidence type="ECO:0000256" key="2">
    <source>
        <dbReference type="ARBA" id="ARBA00023280"/>
    </source>
</evidence>
<dbReference type="InterPro" id="IPR036866">
    <property type="entry name" value="RibonucZ/Hydroxyglut_hydro"/>
</dbReference>
<name>A0A8S5LRZ7_9CAUD</name>
<dbReference type="GO" id="GO:0016787">
    <property type="term" value="F:hydrolase activity"/>
    <property type="evidence" value="ECO:0007669"/>
    <property type="project" value="UniProtKB-KW"/>
</dbReference>
<dbReference type="Pfam" id="PF00753">
    <property type="entry name" value="Lactamase_B"/>
    <property type="match status" value="1"/>
</dbReference>
<feature type="domain" description="Metallo-beta-lactamase" evidence="5">
    <location>
        <begin position="8"/>
        <end position="67"/>
    </location>
</feature>
<reference evidence="6" key="1">
    <citation type="journal article" date="2021" name="Proc. Natl. Acad. Sci. U.S.A.">
        <title>A Catalog of Tens of Thousands of Viruses from Human Metagenomes Reveals Hidden Associations with Chronic Diseases.</title>
        <authorList>
            <person name="Tisza M.J."/>
            <person name="Buck C.B."/>
        </authorList>
    </citation>
    <scope>NUCLEOTIDE SEQUENCE</scope>
    <source>
        <strain evidence="6">Ct7EW56</strain>
    </source>
</reference>
<dbReference type="EMBL" id="BK015904">
    <property type="protein sequence ID" value="DAD72619.1"/>
    <property type="molecule type" value="Genomic_DNA"/>
</dbReference>
<dbReference type="SUPFAM" id="SSF56281">
    <property type="entry name" value="Metallo-hydrolase/oxidoreductase"/>
    <property type="match status" value="1"/>
</dbReference>
<comment type="function">
    <text evidence="3">Counteracts the host Pycsar antiviral defense system. Phosphodiesterase that enables metal-dependent hydrolysis of host cyclic nucleotide Pycsar defense signals such as cCMP and cUMP.</text>
</comment>
<keyword evidence="2" id="KW-0899">Viral immunoevasion</keyword>
<dbReference type="InterPro" id="IPR052533">
    <property type="entry name" value="WalJ/YycJ-like"/>
</dbReference>
<keyword evidence="1" id="KW-1090">Inhibition of host innate immune response by virus</keyword>
<sequence length="243" mass="27246">MKLKCIATGSSGNCYTLTASNGETLILDAGIGIRDIKKGLDWNIRSVVGCIVSHTHSDHSKSVKDLCDMGIPVFTPYEVLLMNQFLANSYFTVRIFDLTTSDNKWVHTNPDGSECPCYGFLIEHPEMGKMLYITDCEFVKWRFSGINHILLGVNYDKDLIDDEDSAKVNHVFRGHMSIDTACDFVKANNSKDLQNVIMCHLSKNNADKDLFIEKMKKVAGNANVDVAEPGNEWLLRNPNECPF</sequence>
<dbReference type="PANTHER" id="PTHR47619:SF1">
    <property type="entry name" value="EXODEOXYRIBONUCLEASE WALJ"/>
    <property type="match status" value="1"/>
</dbReference>
<keyword evidence="6" id="KW-0378">Hydrolase</keyword>
<dbReference type="Gene3D" id="3.60.15.10">
    <property type="entry name" value="Ribonuclease Z/Hydroxyacylglutathione hydrolase-like"/>
    <property type="match status" value="1"/>
</dbReference>
<evidence type="ECO:0000256" key="1">
    <source>
        <dbReference type="ARBA" id="ARBA00022632"/>
    </source>
</evidence>
<evidence type="ECO:0000256" key="3">
    <source>
        <dbReference type="ARBA" id="ARBA00034293"/>
    </source>
</evidence>
<dbReference type="GO" id="GO:0052170">
    <property type="term" value="P:symbiont-mediated suppression of host innate immune response"/>
    <property type="evidence" value="ECO:0007669"/>
    <property type="project" value="UniProtKB-KW"/>
</dbReference>
<organism evidence="6">
    <name type="scientific">Siphoviridae sp. ct7EW56</name>
    <dbReference type="NCBI Taxonomy" id="2827562"/>
    <lineage>
        <taxon>Viruses</taxon>
        <taxon>Duplodnaviria</taxon>
        <taxon>Heunggongvirae</taxon>
        <taxon>Uroviricota</taxon>
        <taxon>Caudoviricetes</taxon>
    </lineage>
</organism>
<evidence type="ECO:0000259" key="5">
    <source>
        <dbReference type="Pfam" id="PF00753"/>
    </source>
</evidence>